<keyword evidence="1" id="KW-1133">Transmembrane helix</keyword>
<dbReference type="Proteomes" id="UP000179279">
    <property type="component" value="Unassembled WGS sequence"/>
</dbReference>
<evidence type="ECO:0000313" key="3">
    <source>
        <dbReference type="Proteomes" id="UP000179279"/>
    </source>
</evidence>
<keyword evidence="1" id="KW-0812">Transmembrane</keyword>
<reference evidence="2 3" key="1">
    <citation type="journal article" date="2016" name="Nat. Commun.">
        <title>Thousands of microbial genomes shed light on interconnected biogeochemical processes in an aquifer system.</title>
        <authorList>
            <person name="Anantharaman K."/>
            <person name="Brown C.T."/>
            <person name="Hug L.A."/>
            <person name="Sharon I."/>
            <person name="Castelle C.J."/>
            <person name="Probst A.J."/>
            <person name="Thomas B.C."/>
            <person name="Singh A."/>
            <person name="Wilkins M.J."/>
            <person name="Karaoz U."/>
            <person name="Brodie E.L."/>
            <person name="Williams K.H."/>
            <person name="Hubbard S.S."/>
            <person name="Banfield J.F."/>
        </authorList>
    </citation>
    <scope>NUCLEOTIDE SEQUENCE [LARGE SCALE GENOMIC DNA]</scope>
</reference>
<name>A0A1G1WWU7_9BACT</name>
<feature type="transmembrane region" description="Helical" evidence="1">
    <location>
        <begin position="17"/>
        <end position="37"/>
    </location>
</feature>
<comment type="caution">
    <text evidence="2">The sequence shown here is derived from an EMBL/GenBank/DDBJ whole genome shotgun (WGS) entry which is preliminary data.</text>
</comment>
<organism evidence="2 3">
    <name type="scientific">Candidatus Woykebacteria bacterium RIFCSPLOWO2_01_FULL_41_12</name>
    <dbReference type="NCBI Taxonomy" id="1802604"/>
    <lineage>
        <taxon>Bacteria</taxon>
        <taxon>Candidatus Woykeibacteriota</taxon>
    </lineage>
</organism>
<proteinExistence type="predicted"/>
<keyword evidence="1" id="KW-0472">Membrane</keyword>
<protein>
    <submittedName>
        <fullName evidence="2">Uncharacterized protein</fullName>
    </submittedName>
</protein>
<evidence type="ECO:0000313" key="2">
    <source>
        <dbReference type="EMBL" id="OGY32051.1"/>
    </source>
</evidence>
<dbReference type="EMBL" id="MHDA01000024">
    <property type="protein sequence ID" value="OGY32051.1"/>
    <property type="molecule type" value="Genomic_DNA"/>
</dbReference>
<dbReference type="AlphaFoldDB" id="A0A1G1WWU7"/>
<sequence length="64" mass="7130">MEEKGQPFRTDERWGSFITYLIVTIAAFGTFIAAFIAGIDSAEAELDGVGYFDSHQALHFSINR</sequence>
<evidence type="ECO:0000256" key="1">
    <source>
        <dbReference type="SAM" id="Phobius"/>
    </source>
</evidence>
<gene>
    <name evidence="2" type="ORF">A3A57_02955</name>
</gene>
<accession>A0A1G1WWU7</accession>